<evidence type="ECO:0000313" key="3">
    <source>
        <dbReference type="EMBL" id="RXS76014.1"/>
    </source>
</evidence>
<name>A0A4Q1RJR3_9FIRM</name>
<evidence type="ECO:0000313" key="4">
    <source>
        <dbReference type="Proteomes" id="UP000290106"/>
    </source>
</evidence>
<dbReference type="InterPro" id="IPR006054">
    <property type="entry name" value="DnaQ"/>
</dbReference>
<evidence type="ECO:0000256" key="1">
    <source>
        <dbReference type="ARBA" id="ARBA00022839"/>
    </source>
</evidence>
<evidence type="ECO:0000259" key="2">
    <source>
        <dbReference type="SMART" id="SM00479"/>
    </source>
</evidence>
<dbReference type="InterPro" id="IPR036397">
    <property type="entry name" value="RNaseH_sf"/>
</dbReference>
<keyword evidence="4" id="KW-1185">Reference proteome</keyword>
<dbReference type="PANTHER" id="PTHR30231:SF41">
    <property type="entry name" value="DNA POLYMERASE III SUBUNIT EPSILON"/>
    <property type="match status" value="1"/>
</dbReference>
<dbReference type="GO" id="GO:0005829">
    <property type="term" value="C:cytosol"/>
    <property type="evidence" value="ECO:0007669"/>
    <property type="project" value="TreeGrafter"/>
</dbReference>
<feature type="domain" description="Exonuclease" evidence="2">
    <location>
        <begin position="9"/>
        <end position="174"/>
    </location>
</feature>
<dbReference type="PANTHER" id="PTHR30231">
    <property type="entry name" value="DNA POLYMERASE III SUBUNIT EPSILON"/>
    <property type="match status" value="1"/>
</dbReference>
<dbReference type="NCBIfam" id="TIGR00573">
    <property type="entry name" value="dnaq"/>
    <property type="match status" value="1"/>
</dbReference>
<dbReference type="GO" id="GO:0008408">
    <property type="term" value="F:3'-5' exonuclease activity"/>
    <property type="evidence" value="ECO:0007669"/>
    <property type="project" value="TreeGrafter"/>
</dbReference>
<keyword evidence="1" id="KW-0378">Hydrolase</keyword>
<accession>A0A4Q1RJR3</accession>
<dbReference type="SMART" id="SM00479">
    <property type="entry name" value="EXOIII"/>
    <property type="match status" value="1"/>
</dbReference>
<reference evidence="3 4" key="1">
    <citation type="submission" date="2019-01" db="EMBL/GenBank/DDBJ databases">
        <title>Blautia sp. nov. KGMB01111 isolated human feces.</title>
        <authorList>
            <person name="Park J.-E."/>
            <person name="Kim J.-S."/>
            <person name="Park S.-H."/>
        </authorList>
    </citation>
    <scope>NUCLEOTIDE SEQUENCE [LARGE SCALE GENOMIC DNA]</scope>
    <source>
        <strain evidence="3 4">KGMB01111</strain>
    </source>
</reference>
<dbReference type="InterPro" id="IPR012337">
    <property type="entry name" value="RNaseH-like_sf"/>
</dbReference>
<dbReference type="Gene3D" id="3.30.420.10">
    <property type="entry name" value="Ribonuclease H-like superfamily/Ribonuclease H"/>
    <property type="match status" value="1"/>
</dbReference>
<dbReference type="FunFam" id="3.30.420.10:FF:000045">
    <property type="entry name" value="3'-5' exonuclease DinG"/>
    <property type="match status" value="1"/>
</dbReference>
<dbReference type="AlphaFoldDB" id="A0A4Q1RJR3"/>
<dbReference type="RefSeq" id="WP_022398543.1">
    <property type="nucleotide sequence ID" value="NZ_JBGKFY010000003.1"/>
</dbReference>
<dbReference type="GO" id="GO:0045004">
    <property type="term" value="P:DNA replication proofreading"/>
    <property type="evidence" value="ECO:0007669"/>
    <property type="project" value="TreeGrafter"/>
</dbReference>
<dbReference type="Pfam" id="PF00929">
    <property type="entry name" value="RNase_T"/>
    <property type="match status" value="1"/>
</dbReference>
<proteinExistence type="predicted"/>
<dbReference type="GO" id="GO:0003677">
    <property type="term" value="F:DNA binding"/>
    <property type="evidence" value="ECO:0007669"/>
    <property type="project" value="InterPro"/>
</dbReference>
<protein>
    <submittedName>
        <fullName evidence="3">DUF3072 domain-containing protein</fullName>
    </submittedName>
</protein>
<sequence length="242" mass="27711">MEKTACPSSYVVVDLETTGLYPSQDRILEIGAVKVLDGEVTDTFCMFADPQMKIPERIRELTGITQEMVEGQPTPAEAVRAFLDFCGEQDLMGHNLIFDYSFLKHQAADQKIPFEKNGIDTLKIARILLPDLESRSLTNLCGYFQIDRAHAHRAYHDALATHELYQHLVRIAEEGQERIFQPKQLQYKVKRRGPITPAQKAYLNDLVKYHKIELDVSIDSLTKNEASRKIDTIIARYGRMKR</sequence>
<dbReference type="EMBL" id="SDKC01000001">
    <property type="protein sequence ID" value="RXS76014.1"/>
    <property type="molecule type" value="Genomic_DNA"/>
</dbReference>
<dbReference type="OrthoDB" id="9776650at2"/>
<dbReference type="GO" id="GO:0003887">
    <property type="term" value="F:DNA-directed DNA polymerase activity"/>
    <property type="evidence" value="ECO:0007669"/>
    <property type="project" value="InterPro"/>
</dbReference>
<comment type="caution">
    <text evidence="3">The sequence shown here is derived from an EMBL/GenBank/DDBJ whole genome shotgun (WGS) entry which is preliminary data.</text>
</comment>
<dbReference type="InterPro" id="IPR013520">
    <property type="entry name" value="Ribonucl_H"/>
</dbReference>
<organism evidence="3 4">
    <name type="scientific">Blautia faecicola</name>
    <dbReference type="NCBI Taxonomy" id="2509240"/>
    <lineage>
        <taxon>Bacteria</taxon>
        <taxon>Bacillati</taxon>
        <taxon>Bacillota</taxon>
        <taxon>Clostridia</taxon>
        <taxon>Lachnospirales</taxon>
        <taxon>Lachnospiraceae</taxon>
        <taxon>Blautia</taxon>
    </lineage>
</organism>
<dbReference type="CDD" id="cd06127">
    <property type="entry name" value="DEDDh"/>
    <property type="match status" value="1"/>
</dbReference>
<dbReference type="SUPFAM" id="SSF53098">
    <property type="entry name" value="Ribonuclease H-like"/>
    <property type="match status" value="1"/>
</dbReference>
<keyword evidence="1" id="KW-0540">Nuclease</keyword>
<keyword evidence="1" id="KW-0269">Exonuclease</keyword>
<dbReference type="Proteomes" id="UP000290106">
    <property type="component" value="Unassembled WGS sequence"/>
</dbReference>
<gene>
    <name evidence="3" type="ORF">ETP43_12905</name>
</gene>